<gene>
    <name evidence="4" type="ORF">H8730_10920</name>
</gene>
<reference evidence="4" key="1">
    <citation type="submission" date="2020-08" db="EMBL/GenBank/DDBJ databases">
        <title>Genome public.</title>
        <authorList>
            <person name="Liu C."/>
            <person name="Sun Q."/>
        </authorList>
    </citation>
    <scope>NUCLEOTIDE SEQUENCE</scope>
    <source>
        <strain evidence="4">NSJ-32</strain>
    </source>
</reference>
<sequence>MNVAFFLTPKNEIVYLQKDMTLRQALEKMEHHRYKSLPIIDEAGGYYGVVTEGDVLWEMKRNPNLTFQDTENIPLSQIPRYWQYRPVRISASMDSLIELAGMQSFVPVVDDGDIFIGIIKRSDIINYCYGALDKAMKKNQSRSHAWSRKVEVSLDMQ</sequence>
<dbReference type="InterPro" id="IPR051257">
    <property type="entry name" value="Diverse_CBS-Domain"/>
</dbReference>
<evidence type="ECO:0000313" key="5">
    <source>
        <dbReference type="Proteomes" id="UP000657006"/>
    </source>
</evidence>
<comment type="caution">
    <text evidence="4">The sequence shown here is derived from an EMBL/GenBank/DDBJ whole genome shotgun (WGS) entry which is preliminary data.</text>
</comment>
<dbReference type="Proteomes" id="UP000657006">
    <property type="component" value="Unassembled WGS sequence"/>
</dbReference>
<dbReference type="RefSeq" id="WP_177717788.1">
    <property type="nucleotide sequence ID" value="NZ_JACRSQ010000016.1"/>
</dbReference>
<organism evidence="4 5">
    <name type="scientific">Bianquea renquensis</name>
    <dbReference type="NCBI Taxonomy" id="2763661"/>
    <lineage>
        <taxon>Bacteria</taxon>
        <taxon>Bacillati</taxon>
        <taxon>Bacillota</taxon>
        <taxon>Clostridia</taxon>
        <taxon>Eubacteriales</taxon>
        <taxon>Bianqueaceae</taxon>
        <taxon>Bianquea</taxon>
    </lineage>
</organism>
<keyword evidence="5" id="KW-1185">Reference proteome</keyword>
<name>A0A926DUR1_9FIRM</name>
<dbReference type="PANTHER" id="PTHR43080">
    <property type="entry name" value="CBS DOMAIN-CONTAINING PROTEIN CBSX3, MITOCHONDRIAL"/>
    <property type="match status" value="1"/>
</dbReference>
<dbReference type="Gene3D" id="3.10.580.10">
    <property type="entry name" value="CBS-domain"/>
    <property type="match status" value="1"/>
</dbReference>
<dbReference type="Pfam" id="PF00571">
    <property type="entry name" value="CBS"/>
    <property type="match status" value="2"/>
</dbReference>
<dbReference type="AlphaFoldDB" id="A0A926DUR1"/>
<dbReference type="PANTHER" id="PTHR43080:SF26">
    <property type="entry name" value="REGULATORY PROTEIN"/>
    <property type="match status" value="1"/>
</dbReference>
<dbReference type="SUPFAM" id="SSF54631">
    <property type="entry name" value="CBS-domain pair"/>
    <property type="match status" value="1"/>
</dbReference>
<evidence type="ECO:0000259" key="3">
    <source>
        <dbReference type="PROSITE" id="PS51371"/>
    </source>
</evidence>
<dbReference type="PROSITE" id="PS51371">
    <property type="entry name" value="CBS"/>
    <property type="match status" value="1"/>
</dbReference>
<evidence type="ECO:0000313" key="4">
    <source>
        <dbReference type="EMBL" id="MBC8544059.1"/>
    </source>
</evidence>
<feature type="domain" description="CBS" evidence="3">
    <location>
        <begin position="7"/>
        <end position="66"/>
    </location>
</feature>
<dbReference type="InterPro" id="IPR046342">
    <property type="entry name" value="CBS_dom_sf"/>
</dbReference>
<dbReference type="SMART" id="SM00116">
    <property type="entry name" value="CBS"/>
    <property type="match status" value="2"/>
</dbReference>
<proteinExistence type="predicted"/>
<evidence type="ECO:0000256" key="1">
    <source>
        <dbReference type="ARBA" id="ARBA00023122"/>
    </source>
</evidence>
<dbReference type="EMBL" id="JACRSQ010000016">
    <property type="protein sequence ID" value="MBC8544059.1"/>
    <property type="molecule type" value="Genomic_DNA"/>
</dbReference>
<dbReference type="InterPro" id="IPR000644">
    <property type="entry name" value="CBS_dom"/>
</dbReference>
<keyword evidence="1 2" id="KW-0129">CBS domain</keyword>
<protein>
    <submittedName>
        <fullName evidence="4">CBS domain-containing protein</fullName>
    </submittedName>
</protein>
<accession>A0A926DUR1</accession>
<dbReference type="CDD" id="cd09834">
    <property type="entry name" value="CBS_pair_bac"/>
    <property type="match status" value="1"/>
</dbReference>
<evidence type="ECO:0000256" key="2">
    <source>
        <dbReference type="PROSITE-ProRule" id="PRU00703"/>
    </source>
</evidence>